<evidence type="ECO:0000313" key="2">
    <source>
        <dbReference type="Proteomes" id="UP000257016"/>
    </source>
</evidence>
<organism evidence="1 2">
    <name type="scientific">Cupriavidus taiwanensis</name>
    <dbReference type="NCBI Taxonomy" id="164546"/>
    <lineage>
        <taxon>Bacteria</taxon>
        <taxon>Pseudomonadati</taxon>
        <taxon>Pseudomonadota</taxon>
        <taxon>Betaproteobacteria</taxon>
        <taxon>Burkholderiales</taxon>
        <taxon>Burkholderiaceae</taxon>
        <taxon>Cupriavidus</taxon>
    </lineage>
</organism>
<reference evidence="1 2" key="1">
    <citation type="submission" date="2018-01" db="EMBL/GenBank/DDBJ databases">
        <authorList>
            <person name="Clerissi C."/>
        </authorList>
    </citation>
    <scope>NUCLEOTIDE SEQUENCE [LARGE SCALE GENOMIC DNA]</scope>
    <source>
        <strain evidence="1">Cupriavidus taiwanensis LMG 19430</strain>
        <plasmid evidence="2">cbm2586_p</plasmid>
    </source>
</reference>
<proteinExistence type="predicted"/>
<sequence length="84" mass="9177">MMLPSMIILTNAFSFFKNISSIKNISIGICKVHATPSQESAKKSCILIDINTQWGGNLYTGRYVRSSDNMALASPSALNSARHL</sequence>
<gene>
    <name evidence="1" type="ORF">CBM2586_P370003</name>
</gene>
<evidence type="ECO:0000313" key="1">
    <source>
        <dbReference type="EMBL" id="SOY78040.1"/>
    </source>
</evidence>
<comment type="caution">
    <text evidence="1">The sequence shown here is derived from an EMBL/GenBank/DDBJ whole genome shotgun (WGS) entry which is preliminary data.</text>
</comment>
<dbReference type="AlphaFoldDB" id="A0A976AEE4"/>
<dbReference type="Proteomes" id="UP000257016">
    <property type="component" value="Unassembled WGS sequence"/>
</dbReference>
<geneLocation type="plasmid" evidence="2">
    <name>cbm2586_p</name>
</geneLocation>
<name>A0A976AEE4_9BURK</name>
<accession>A0A976AEE4</accession>
<dbReference type="EMBL" id="OFSN01000058">
    <property type="protein sequence ID" value="SOY78040.1"/>
    <property type="molecule type" value="Genomic_DNA"/>
</dbReference>
<protein>
    <submittedName>
        <fullName evidence="1">Uncharacterized protein</fullName>
    </submittedName>
</protein>